<dbReference type="SUPFAM" id="SSF57938">
    <property type="entry name" value="DnaJ/Hsp40 cysteine-rich domain"/>
    <property type="match status" value="1"/>
</dbReference>
<dbReference type="EMBL" id="JABFUD020000007">
    <property type="protein sequence ID" value="KAI5077381.1"/>
    <property type="molecule type" value="Genomic_DNA"/>
</dbReference>
<dbReference type="InterPro" id="IPR036410">
    <property type="entry name" value="HSP_DnaJ_Cys-rich_dom_sf"/>
</dbReference>
<comment type="caution">
    <text evidence="2">The sequence shown here is derived from an EMBL/GenBank/DDBJ whole genome shotgun (WGS) entry which is preliminary data.</text>
</comment>
<reference evidence="2" key="1">
    <citation type="submission" date="2021-01" db="EMBL/GenBank/DDBJ databases">
        <title>Adiantum capillus-veneris genome.</title>
        <authorList>
            <person name="Fang Y."/>
            <person name="Liao Q."/>
        </authorList>
    </citation>
    <scope>NUCLEOTIDE SEQUENCE</scope>
    <source>
        <strain evidence="2">H3</strain>
        <tissue evidence="2">Leaf</tissue>
    </source>
</reference>
<gene>
    <name evidence="2" type="ORF">GOP47_0007205</name>
</gene>
<name>A0A9D4ZLA9_ADICA</name>
<feature type="region of interest" description="Disordered" evidence="1">
    <location>
        <begin position="98"/>
        <end position="127"/>
    </location>
</feature>
<evidence type="ECO:0000313" key="2">
    <source>
        <dbReference type="EMBL" id="KAI5077381.1"/>
    </source>
</evidence>
<evidence type="ECO:0000256" key="1">
    <source>
        <dbReference type="SAM" id="MobiDB-lite"/>
    </source>
</evidence>
<dbReference type="AlphaFoldDB" id="A0A9D4ZLA9"/>
<dbReference type="Proteomes" id="UP000886520">
    <property type="component" value="Chromosome 7"/>
</dbReference>
<organism evidence="2 3">
    <name type="scientific">Adiantum capillus-veneris</name>
    <name type="common">Maidenhair fern</name>
    <dbReference type="NCBI Taxonomy" id="13818"/>
    <lineage>
        <taxon>Eukaryota</taxon>
        <taxon>Viridiplantae</taxon>
        <taxon>Streptophyta</taxon>
        <taxon>Embryophyta</taxon>
        <taxon>Tracheophyta</taxon>
        <taxon>Polypodiopsida</taxon>
        <taxon>Polypodiidae</taxon>
        <taxon>Polypodiales</taxon>
        <taxon>Pteridineae</taxon>
        <taxon>Pteridaceae</taxon>
        <taxon>Vittarioideae</taxon>
        <taxon>Adiantum</taxon>
    </lineage>
</organism>
<feature type="region of interest" description="Disordered" evidence="1">
    <location>
        <begin position="49"/>
        <end position="81"/>
    </location>
</feature>
<evidence type="ECO:0000313" key="3">
    <source>
        <dbReference type="Proteomes" id="UP000886520"/>
    </source>
</evidence>
<proteinExistence type="predicted"/>
<feature type="compositionally biased region" description="Polar residues" evidence="1">
    <location>
        <begin position="107"/>
        <end position="126"/>
    </location>
</feature>
<protein>
    <submittedName>
        <fullName evidence="2">Uncharacterized protein</fullName>
    </submittedName>
</protein>
<keyword evidence="3" id="KW-1185">Reference proteome</keyword>
<dbReference type="OrthoDB" id="1915325at2759"/>
<accession>A0A9D4ZLA9</accession>
<sequence length="274" mass="29564">MATLLLVDGVRWGNRQQAGACSFPPSLHRPDHCTSCGCNRSCEPCSSTTRCASSNNSLDRLDPPLPRIPDHYTTKRTGMPGPRLVIEVRPTLLQPYHDERTPDTLAEPSSPSNGDTSSQISITSDGQEVKRNYRVSPSYLSMSQSRRAMASGAVLQAASSSLQTKELKGTTGFYVGFATVVLGLMAVLQKGGLLGNSSAPTAVCTSCYGYGRRPCNLCKGSGTVTWEGKLMHMDVCPSCLGTRIKKCSECGGYRMRNDAPPFLQQMSKARMSKP</sequence>